<organism evidence="1 2">
    <name type="scientific">Timema podura</name>
    <name type="common">Walking stick</name>
    <dbReference type="NCBI Taxonomy" id="61482"/>
    <lineage>
        <taxon>Eukaryota</taxon>
        <taxon>Metazoa</taxon>
        <taxon>Ecdysozoa</taxon>
        <taxon>Arthropoda</taxon>
        <taxon>Hexapoda</taxon>
        <taxon>Insecta</taxon>
        <taxon>Pterygota</taxon>
        <taxon>Neoptera</taxon>
        <taxon>Polyneoptera</taxon>
        <taxon>Phasmatodea</taxon>
        <taxon>Timematodea</taxon>
        <taxon>Timematoidea</taxon>
        <taxon>Timematidae</taxon>
        <taxon>Timema</taxon>
    </lineage>
</organism>
<dbReference type="InterPro" id="IPR032675">
    <property type="entry name" value="LRR_dom_sf"/>
</dbReference>
<keyword evidence="2" id="KW-1185">Reference proteome</keyword>
<dbReference type="Proteomes" id="UP001153148">
    <property type="component" value="Unassembled WGS sequence"/>
</dbReference>
<protein>
    <submittedName>
        <fullName evidence="1">Uncharacterized protein</fullName>
    </submittedName>
</protein>
<sequence>MRSATHASASCPCVIAASRRCLQERSAVWNPAFKLLDLAGNNLTVLPNHLFHDFDFLRTLYLAENRVAGVNPGDALNGFQYSLYRLDLSGRQMGVTALHDLRR</sequence>
<comment type="caution">
    <text evidence="1">The sequence shown here is derived from an EMBL/GenBank/DDBJ whole genome shotgun (WGS) entry which is preliminary data.</text>
</comment>
<reference evidence="1" key="1">
    <citation type="submission" date="2021-03" db="EMBL/GenBank/DDBJ databases">
        <authorList>
            <person name="Tran Van P."/>
        </authorList>
    </citation>
    <scope>NUCLEOTIDE SEQUENCE</scope>
</reference>
<evidence type="ECO:0000313" key="2">
    <source>
        <dbReference type="Proteomes" id="UP001153148"/>
    </source>
</evidence>
<dbReference type="Pfam" id="PF00560">
    <property type="entry name" value="LRR_1"/>
    <property type="match status" value="1"/>
</dbReference>
<dbReference type="Gene3D" id="3.80.10.10">
    <property type="entry name" value="Ribonuclease Inhibitor"/>
    <property type="match status" value="1"/>
</dbReference>
<name>A0ABN7PH52_TIMPD</name>
<accession>A0ABN7PH52</accession>
<proteinExistence type="predicted"/>
<dbReference type="InterPro" id="IPR001611">
    <property type="entry name" value="Leu-rich_rpt"/>
</dbReference>
<dbReference type="EMBL" id="CAJPIN010042915">
    <property type="protein sequence ID" value="CAG2065425.1"/>
    <property type="molecule type" value="Genomic_DNA"/>
</dbReference>
<evidence type="ECO:0000313" key="1">
    <source>
        <dbReference type="EMBL" id="CAG2065425.1"/>
    </source>
</evidence>
<gene>
    <name evidence="1" type="ORF">TPAB3V08_LOCUS12369</name>
</gene>
<dbReference type="SUPFAM" id="SSF52058">
    <property type="entry name" value="L domain-like"/>
    <property type="match status" value="1"/>
</dbReference>